<organism evidence="3 4">
    <name type="scientific">Nocardioides psychrotolerans</name>
    <dbReference type="NCBI Taxonomy" id="1005945"/>
    <lineage>
        <taxon>Bacteria</taxon>
        <taxon>Bacillati</taxon>
        <taxon>Actinomycetota</taxon>
        <taxon>Actinomycetes</taxon>
        <taxon>Propionibacteriales</taxon>
        <taxon>Nocardioidaceae</taxon>
        <taxon>Nocardioides</taxon>
    </lineage>
</organism>
<dbReference type="EMBL" id="FOQG01000004">
    <property type="protein sequence ID" value="SFI01752.1"/>
    <property type="molecule type" value="Genomic_DNA"/>
</dbReference>
<feature type="domain" description="AB hydrolase-1" evidence="2">
    <location>
        <begin position="206"/>
        <end position="320"/>
    </location>
</feature>
<evidence type="ECO:0000313" key="4">
    <source>
        <dbReference type="Proteomes" id="UP000198649"/>
    </source>
</evidence>
<keyword evidence="1" id="KW-0812">Transmembrane</keyword>
<evidence type="ECO:0000259" key="2">
    <source>
        <dbReference type="Pfam" id="PF00561"/>
    </source>
</evidence>
<evidence type="ECO:0000313" key="3">
    <source>
        <dbReference type="EMBL" id="SFI01752.1"/>
    </source>
</evidence>
<dbReference type="PANTHER" id="PTHR43194:SF2">
    <property type="entry name" value="PEROXISOMAL MEMBRANE PROTEIN LPX1"/>
    <property type="match status" value="1"/>
</dbReference>
<feature type="transmembrane region" description="Helical" evidence="1">
    <location>
        <begin position="39"/>
        <end position="60"/>
    </location>
</feature>
<keyword evidence="1" id="KW-1133">Transmembrane helix</keyword>
<keyword evidence="1" id="KW-0472">Membrane</keyword>
<keyword evidence="4" id="KW-1185">Reference proteome</keyword>
<feature type="transmembrane region" description="Helical" evidence="1">
    <location>
        <begin position="66"/>
        <end position="85"/>
    </location>
</feature>
<dbReference type="InterPro" id="IPR029058">
    <property type="entry name" value="AB_hydrolase_fold"/>
</dbReference>
<dbReference type="PRINTS" id="PR00111">
    <property type="entry name" value="ABHYDROLASE"/>
</dbReference>
<dbReference type="AlphaFoldDB" id="A0A1I3ES26"/>
<dbReference type="InterPro" id="IPR000073">
    <property type="entry name" value="AB_hydrolase_1"/>
</dbReference>
<dbReference type="SUPFAM" id="SSF53474">
    <property type="entry name" value="alpha/beta-Hydrolases"/>
    <property type="match status" value="1"/>
</dbReference>
<reference evidence="3 4" key="1">
    <citation type="submission" date="2016-10" db="EMBL/GenBank/DDBJ databases">
        <authorList>
            <person name="de Groot N.N."/>
        </authorList>
    </citation>
    <scope>NUCLEOTIDE SEQUENCE [LARGE SCALE GENOMIC DNA]</scope>
    <source>
        <strain evidence="3 4">CGMCC 1.11156</strain>
    </source>
</reference>
<dbReference type="GO" id="GO:0003824">
    <property type="term" value="F:catalytic activity"/>
    <property type="evidence" value="ECO:0007669"/>
    <property type="project" value="UniProtKB-ARBA"/>
</dbReference>
<dbReference type="PANTHER" id="PTHR43194">
    <property type="entry name" value="HYDROLASE ALPHA/BETA FOLD FAMILY"/>
    <property type="match status" value="1"/>
</dbReference>
<proteinExistence type="predicted"/>
<dbReference type="Proteomes" id="UP000198649">
    <property type="component" value="Unassembled WGS sequence"/>
</dbReference>
<protein>
    <submittedName>
        <fullName evidence="3">Pimeloyl-ACP methyl ester carboxylesterase</fullName>
    </submittedName>
</protein>
<sequence>MKNSTSDGSITKLAPAPYERAEDRQSLLSRRPSGHLGRVAAGSMATGLVTALLLVAAPFVRAEVDTVTGAVMCGFALGWAMLAVLSTRLTDQPQRWALAPAAFMAFGGLLLVGFASSLPQVFDGAWPPALLALVIWMIIRSRRQLRSRSARCLIYPVFAVLALSSVGGGYETVSGAADAQDYPMPGELVDVGGHSLHLNCTGSGSPTVVLEAGGGEMSSSFGWIAPDVSRATRVCVYDRAGHGWSEPADTPQDGAQVATDLHILLDRAQVPRPYVIAGHSFGGLYVLAFADRYPDDVAGMVLVDSTLPKSAADPTATPDDEASYDGVARVSALVATTARLGLGRLIGLADFGSLPPRSRDELRATTATDDHVRATVEEYLTATASMGQAAALDDFGDKPLVVLTAGSGSDAYWIAAHDDLAGLSSNSDHRTIDGATHSMLIHDEDDARATTRAILDVVSSVRDAVPLTQ</sequence>
<dbReference type="Pfam" id="PF00561">
    <property type="entry name" value="Abhydrolase_1"/>
    <property type="match status" value="1"/>
</dbReference>
<feature type="transmembrane region" description="Helical" evidence="1">
    <location>
        <begin position="97"/>
        <end position="118"/>
    </location>
</feature>
<gene>
    <name evidence="3" type="ORF">SAMN05216561_10435</name>
</gene>
<feature type="transmembrane region" description="Helical" evidence="1">
    <location>
        <begin position="124"/>
        <end position="140"/>
    </location>
</feature>
<dbReference type="InterPro" id="IPR050228">
    <property type="entry name" value="Carboxylesterase_BioH"/>
</dbReference>
<feature type="transmembrane region" description="Helical" evidence="1">
    <location>
        <begin position="152"/>
        <end position="170"/>
    </location>
</feature>
<dbReference type="STRING" id="1005945.SAMN05216561_10435"/>
<dbReference type="OrthoDB" id="7185741at2"/>
<dbReference type="Gene3D" id="3.40.50.1820">
    <property type="entry name" value="alpha/beta hydrolase"/>
    <property type="match status" value="1"/>
</dbReference>
<name>A0A1I3ES26_9ACTN</name>
<evidence type="ECO:0000256" key="1">
    <source>
        <dbReference type="SAM" id="Phobius"/>
    </source>
</evidence>
<accession>A0A1I3ES26</accession>